<dbReference type="PANTHER" id="PTHR43744">
    <property type="entry name" value="ABC TRANSPORTER PERMEASE PROTEIN MG189-RELATED-RELATED"/>
    <property type="match status" value="1"/>
</dbReference>
<gene>
    <name evidence="9" type="ORF">LKD70_00630</name>
</gene>
<dbReference type="Pfam" id="PF00528">
    <property type="entry name" value="BPD_transp_1"/>
    <property type="match status" value="1"/>
</dbReference>
<protein>
    <submittedName>
        <fullName evidence="9">Carbohydrate ABC transporter permease</fullName>
    </submittedName>
</protein>
<dbReference type="RefSeq" id="WP_227706123.1">
    <property type="nucleotide sequence ID" value="NZ_JAJEQX010000001.1"/>
</dbReference>
<dbReference type="SUPFAM" id="SSF161098">
    <property type="entry name" value="MetI-like"/>
    <property type="match status" value="1"/>
</dbReference>
<evidence type="ECO:0000256" key="1">
    <source>
        <dbReference type="ARBA" id="ARBA00004651"/>
    </source>
</evidence>
<comment type="subcellular location">
    <subcellularLocation>
        <location evidence="1 7">Cell membrane</location>
        <topology evidence="1 7">Multi-pass membrane protein</topology>
    </subcellularLocation>
</comment>
<keyword evidence="10" id="KW-1185">Reference proteome</keyword>
<dbReference type="PANTHER" id="PTHR43744:SF12">
    <property type="entry name" value="ABC TRANSPORTER PERMEASE PROTEIN MG189-RELATED"/>
    <property type="match status" value="1"/>
</dbReference>
<evidence type="ECO:0000259" key="8">
    <source>
        <dbReference type="PROSITE" id="PS50928"/>
    </source>
</evidence>
<feature type="transmembrane region" description="Helical" evidence="7">
    <location>
        <begin position="86"/>
        <end position="107"/>
    </location>
</feature>
<dbReference type="Proteomes" id="UP001198151">
    <property type="component" value="Unassembled WGS sequence"/>
</dbReference>
<comment type="similarity">
    <text evidence="7">Belongs to the binding-protein-dependent transport system permease family.</text>
</comment>
<evidence type="ECO:0000256" key="4">
    <source>
        <dbReference type="ARBA" id="ARBA00022692"/>
    </source>
</evidence>
<evidence type="ECO:0000313" key="9">
    <source>
        <dbReference type="EMBL" id="MCC2252959.1"/>
    </source>
</evidence>
<dbReference type="CDD" id="cd06261">
    <property type="entry name" value="TM_PBP2"/>
    <property type="match status" value="1"/>
</dbReference>
<dbReference type="PROSITE" id="PS50928">
    <property type="entry name" value="ABC_TM1"/>
    <property type="match status" value="1"/>
</dbReference>
<feature type="transmembrane region" description="Helical" evidence="7">
    <location>
        <begin position="262"/>
        <end position="279"/>
    </location>
</feature>
<feature type="transmembrane region" description="Helical" evidence="7">
    <location>
        <begin position="119"/>
        <end position="141"/>
    </location>
</feature>
<proteinExistence type="inferred from homology"/>
<evidence type="ECO:0000256" key="6">
    <source>
        <dbReference type="ARBA" id="ARBA00023136"/>
    </source>
</evidence>
<accession>A0ABS8FW67</accession>
<dbReference type="InterPro" id="IPR035906">
    <property type="entry name" value="MetI-like_sf"/>
</dbReference>
<evidence type="ECO:0000313" key="10">
    <source>
        <dbReference type="Proteomes" id="UP001198151"/>
    </source>
</evidence>
<keyword evidence="3" id="KW-1003">Cell membrane</keyword>
<feature type="transmembrane region" description="Helical" evidence="7">
    <location>
        <begin position="12"/>
        <end position="36"/>
    </location>
</feature>
<feature type="transmembrane region" description="Helical" evidence="7">
    <location>
        <begin position="213"/>
        <end position="235"/>
    </location>
</feature>
<sequence length="294" mass="32623">MSKKIHIFGHTIKVSHVILAVIMTMIAFVMIAPFLWVFSASLRPYNEAIALPPKWLPPSPSEWNLKYFQQLFSDSIPFFTFMKNSLFMSTVITAGMVVHGALAGYAYAKFQFKGKNFMFFLMMVAMMVPVQVTIVSLYRIMTFLGVINTSWAVTLPSIFGATCPGLAGAFGIFMMRQFFLSVPKDLNEAAALDGAGPIRTFFSVMLPMAKSTLASLAIIVFTFSWNDYFTTFIMINDTEKLSLPVGILSLRQPFATGDNVEFAAVVLAVIPVLIVFIIGQKWIVKSMTHVGVKG</sequence>
<evidence type="ECO:0000256" key="3">
    <source>
        <dbReference type="ARBA" id="ARBA00022475"/>
    </source>
</evidence>
<reference evidence="9 10" key="1">
    <citation type="submission" date="2021-10" db="EMBL/GenBank/DDBJ databases">
        <title>Anaerobic single-cell dispensing facilitates the cultivation of human gut bacteria.</title>
        <authorList>
            <person name="Afrizal A."/>
        </authorList>
    </citation>
    <scope>NUCLEOTIDE SEQUENCE [LARGE SCALE GENOMIC DNA]</scope>
    <source>
        <strain evidence="9 10">CLA-AA-H200</strain>
    </source>
</reference>
<feature type="transmembrane region" description="Helical" evidence="7">
    <location>
        <begin position="153"/>
        <end position="174"/>
    </location>
</feature>
<feature type="domain" description="ABC transmembrane type-1" evidence="8">
    <location>
        <begin position="82"/>
        <end position="279"/>
    </location>
</feature>
<keyword evidence="4 7" id="KW-0812">Transmembrane</keyword>
<keyword evidence="5 7" id="KW-1133">Transmembrane helix</keyword>
<comment type="caution">
    <text evidence="9">The sequence shown here is derived from an EMBL/GenBank/DDBJ whole genome shotgun (WGS) entry which is preliminary data.</text>
</comment>
<evidence type="ECO:0000256" key="7">
    <source>
        <dbReference type="RuleBase" id="RU363032"/>
    </source>
</evidence>
<evidence type="ECO:0000256" key="2">
    <source>
        <dbReference type="ARBA" id="ARBA00022448"/>
    </source>
</evidence>
<dbReference type="Gene3D" id="1.10.3720.10">
    <property type="entry name" value="MetI-like"/>
    <property type="match status" value="1"/>
</dbReference>
<dbReference type="EMBL" id="JAJEQX010000001">
    <property type="protein sequence ID" value="MCC2252959.1"/>
    <property type="molecule type" value="Genomic_DNA"/>
</dbReference>
<evidence type="ECO:0000256" key="5">
    <source>
        <dbReference type="ARBA" id="ARBA00022989"/>
    </source>
</evidence>
<keyword evidence="6 7" id="KW-0472">Membrane</keyword>
<dbReference type="InterPro" id="IPR000515">
    <property type="entry name" value="MetI-like"/>
</dbReference>
<organism evidence="9 10">
    <name type="scientific">Ruminococcus turbiniformis</name>
    <dbReference type="NCBI Taxonomy" id="2881258"/>
    <lineage>
        <taxon>Bacteria</taxon>
        <taxon>Bacillati</taxon>
        <taxon>Bacillota</taxon>
        <taxon>Clostridia</taxon>
        <taxon>Eubacteriales</taxon>
        <taxon>Oscillospiraceae</taxon>
        <taxon>Ruminococcus</taxon>
    </lineage>
</organism>
<name>A0ABS8FW67_9FIRM</name>
<keyword evidence="2 7" id="KW-0813">Transport</keyword>